<dbReference type="InterPro" id="IPR050367">
    <property type="entry name" value="APC_superfamily"/>
</dbReference>
<reference evidence="8 9" key="1">
    <citation type="submission" date="2023-06" db="EMBL/GenBank/DDBJ databases">
        <authorList>
            <person name="Oyuntsetseg B."/>
            <person name="Kim S.B."/>
        </authorList>
    </citation>
    <scope>NUCLEOTIDE SEQUENCE [LARGE SCALE GENOMIC DNA]</scope>
    <source>
        <strain evidence="8 9">4-36</strain>
    </source>
</reference>
<evidence type="ECO:0000313" key="8">
    <source>
        <dbReference type="EMBL" id="WIX98133.1"/>
    </source>
</evidence>
<dbReference type="RefSeq" id="WP_285994618.1">
    <property type="nucleotide sequence ID" value="NZ_CP127295.1"/>
</dbReference>
<dbReference type="EMBL" id="CP127295">
    <property type="protein sequence ID" value="WIX98133.1"/>
    <property type="molecule type" value="Genomic_DNA"/>
</dbReference>
<accession>A0A9Y2JIX3</accession>
<dbReference type="AlphaFoldDB" id="A0A9Y2JIX3"/>
<feature type="transmembrane region" description="Helical" evidence="7">
    <location>
        <begin position="63"/>
        <end position="83"/>
    </location>
</feature>
<evidence type="ECO:0000256" key="7">
    <source>
        <dbReference type="SAM" id="Phobius"/>
    </source>
</evidence>
<keyword evidence="5 7" id="KW-0472">Membrane</keyword>
<dbReference type="GO" id="GO:0005886">
    <property type="term" value="C:plasma membrane"/>
    <property type="evidence" value="ECO:0007669"/>
    <property type="project" value="UniProtKB-SubCell"/>
</dbReference>
<keyword evidence="9" id="KW-1185">Reference proteome</keyword>
<name>A0A9Y2JIX3_9PSEU</name>
<dbReference type="PANTHER" id="PTHR42770:SF18">
    <property type="entry name" value="ARGININE_AGMATINE ANTIPORTER"/>
    <property type="match status" value="1"/>
</dbReference>
<evidence type="ECO:0000256" key="4">
    <source>
        <dbReference type="ARBA" id="ARBA00022989"/>
    </source>
</evidence>
<dbReference type="Pfam" id="PF13520">
    <property type="entry name" value="AA_permease_2"/>
    <property type="match status" value="1"/>
</dbReference>
<dbReference type="InterPro" id="IPR002293">
    <property type="entry name" value="AA/rel_permease1"/>
</dbReference>
<dbReference type="PANTHER" id="PTHR42770">
    <property type="entry name" value="AMINO ACID TRANSPORTER-RELATED"/>
    <property type="match status" value="1"/>
</dbReference>
<evidence type="ECO:0000256" key="6">
    <source>
        <dbReference type="SAM" id="MobiDB-lite"/>
    </source>
</evidence>
<keyword evidence="2" id="KW-1003">Cell membrane</keyword>
<evidence type="ECO:0000256" key="1">
    <source>
        <dbReference type="ARBA" id="ARBA00004651"/>
    </source>
</evidence>
<dbReference type="GO" id="GO:0022857">
    <property type="term" value="F:transmembrane transporter activity"/>
    <property type="evidence" value="ECO:0007669"/>
    <property type="project" value="InterPro"/>
</dbReference>
<keyword evidence="4 7" id="KW-1133">Transmembrane helix</keyword>
<feature type="region of interest" description="Disordered" evidence="6">
    <location>
        <begin position="1"/>
        <end position="21"/>
    </location>
</feature>
<proteinExistence type="predicted"/>
<dbReference type="KEGG" id="amog:QRX60_29155"/>
<evidence type="ECO:0000313" key="9">
    <source>
        <dbReference type="Proteomes" id="UP001239397"/>
    </source>
</evidence>
<dbReference type="Proteomes" id="UP001239397">
    <property type="component" value="Chromosome"/>
</dbReference>
<organism evidence="8 9">
    <name type="scientific">Amycolatopsis mongoliensis</name>
    <dbReference type="NCBI Taxonomy" id="715475"/>
    <lineage>
        <taxon>Bacteria</taxon>
        <taxon>Bacillati</taxon>
        <taxon>Actinomycetota</taxon>
        <taxon>Actinomycetes</taxon>
        <taxon>Pseudonocardiales</taxon>
        <taxon>Pseudonocardiaceae</taxon>
        <taxon>Amycolatopsis</taxon>
    </lineage>
</organism>
<evidence type="ECO:0000256" key="5">
    <source>
        <dbReference type="ARBA" id="ARBA00023136"/>
    </source>
</evidence>
<sequence length="129" mass="13227">MAEQEHPGLADEATSDGPSPARGHEFVSRFGLPTATALVVGAVIGTGVFALPSSPAPYGMSSLLAFAPVTLGALTLALVFGWLTRRAPGSGGPYLYARDAFGDFVAAWSPWAATPCCAAANARTRTCSR</sequence>
<protein>
    <submittedName>
        <fullName evidence="8">Amino acid permease</fullName>
    </submittedName>
</protein>
<feature type="transmembrane region" description="Helical" evidence="7">
    <location>
        <begin position="30"/>
        <end position="51"/>
    </location>
</feature>
<comment type="subcellular location">
    <subcellularLocation>
        <location evidence="1">Cell membrane</location>
        <topology evidence="1">Multi-pass membrane protein</topology>
    </subcellularLocation>
</comment>
<gene>
    <name evidence="8" type="ORF">QRX60_29155</name>
</gene>
<evidence type="ECO:0000256" key="2">
    <source>
        <dbReference type="ARBA" id="ARBA00022475"/>
    </source>
</evidence>
<evidence type="ECO:0000256" key="3">
    <source>
        <dbReference type="ARBA" id="ARBA00022692"/>
    </source>
</evidence>
<keyword evidence="3 7" id="KW-0812">Transmembrane</keyword>
<dbReference type="Gene3D" id="1.20.1740.10">
    <property type="entry name" value="Amino acid/polyamine transporter I"/>
    <property type="match status" value="1"/>
</dbReference>